<comment type="subcellular location">
    <subcellularLocation>
        <location evidence="1">Cell outer membrane</location>
    </subcellularLocation>
</comment>
<protein>
    <submittedName>
        <fullName evidence="8">Outer membrane efflux protein</fullName>
    </submittedName>
</protein>
<evidence type="ECO:0000256" key="5">
    <source>
        <dbReference type="ARBA" id="ARBA00022692"/>
    </source>
</evidence>
<dbReference type="PANTHER" id="PTHR30026:SF20">
    <property type="entry name" value="OUTER MEMBRANE PROTEIN TOLC"/>
    <property type="match status" value="1"/>
</dbReference>
<dbReference type="InterPro" id="IPR051906">
    <property type="entry name" value="TolC-like"/>
</dbReference>
<dbReference type="GO" id="GO:1990281">
    <property type="term" value="C:efflux pump complex"/>
    <property type="evidence" value="ECO:0007669"/>
    <property type="project" value="TreeGrafter"/>
</dbReference>
<dbReference type="EMBL" id="QREG01000019">
    <property type="protein sequence ID" value="RED94937.1"/>
    <property type="molecule type" value="Genomic_DNA"/>
</dbReference>
<keyword evidence="6" id="KW-0472">Membrane</keyword>
<evidence type="ECO:0000256" key="4">
    <source>
        <dbReference type="ARBA" id="ARBA00022452"/>
    </source>
</evidence>
<evidence type="ECO:0000256" key="3">
    <source>
        <dbReference type="ARBA" id="ARBA00022448"/>
    </source>
</evidence>
<dbReference type="RefSeq" id="WP_115869441.1">
    <property type="nucleotide sequence ID" value="NZ_QREG01000019.1"/>
</dbReference>
<keyword evidence="7" id="KW-0998">Cell outer membrane</keyword>
<dbReference type="Gene3D" id="1.20.1600.10">
    <property type="entry name" value="Outer membrane efflux proteins (OEP)"/>
    <property type="match status" value="1"/>
</dbReference>
<dbReference type="Pfam" id="PF02321">
    <property type="entry name" value="OEP"/>
    <property type="match status" value="1"/>
</dbReference>
<evidence type="ECO:0000256" key="7">
    <source>
        <dbReference type="ARBA" id="ARBA00023237"/>
    </source>
</evidence>
<dbReference type="GO" id="GO:0009279">
    <property type="term" value="C:cell outer membrane"/>
    <property type="evidence" value="ECO:0007669"/>
    <property type="project" value="UniProtKB-SubCell"/>
</dbReference>
<accession>A0A3D9KZ34</accession>
<keyword evidence="5" id="KW-0812">Transmembrane</keyword>
<keyword evidence="4" id="KW-1134">Transmembrane beta strand</keyword>
<evidence type="ECO:0000256" key="1">
    <source>
        <dbReference type="ARBA" id="ARBA00004442"/>
    </source>
</evidence>
<dbReference type="GO" id="GO:0015562">
    <property type="term" value="F:efflux transmembrane transporter activity"/>
    <property type="evidence" value="ECO:0007669"/>
    <property type="project" value="InterPro"/>
</dbReference>
<dbReference type="GO" id="GO:0015288">
    <property type="term" value="F:porin activity"/>
    <property type="evidence" value="ECO:0007669"/>
    <property type="project" value="TreeGrafter"/>
</dbReference>
<dbReference type="InterPro" id="IPR003423">
    <property type="entry name" value="OMP_efflux"/>
</dbReference>
<organism evidence="8 9">
    <name type="scientific">Marinoscillum furvescens DSM 4134</name>
    <dbReference type="NCBI Taxonomy" id="1122208"/>
    <lineage>
        <taxon>Bacteria</taxon>
        <taxon>Pseudomonadati</taxon>
        <taxon>Bacteroidota</taxon>
        <taxon>Cytophagia</taxon>
        <taxon>Cytophagales</taxon>
        <taxon>Reichenbachiellaceae</taxon>
        <taxon>Marinoscillum</taxon>
    </lineage>
</organism>
<dbReference type="OrthoDB" id="940457at2"/>
<reference evidence="8 9" key="1">
    <citation type="submission" date="2018-07" db="EMBL/GenBank/DDBJ databases">
        <title>Genomic Encyclopedia of Type Strains, Phase IV (KMG-IV): sequencing the most valuable type-strain genomes for metagenomic binning, comparative biology and taxonomic classification.</title>
        <authorList>
            <person name="Goeker M."/>
        </authorList>
    </citation>
    <scope>NUCLEOTIDE SEQUENCE [LARGE SCALE GENOMIC DNA]</scope>
    <source>
        <strain evidence="8 9">DSM 4134</strain>
    </source>
</reference>
<dbReference type="Proteomes" id="UP000256779">
    <property type="component" value="Unassembled WGS sequence"/>
</dbReference>
<evidence type="ECO:0000256" key="2">
    <source>
        <dbReference type="ARBA" id="ARBA00007613"/>
    </source>
</evidence>
<sequence>MKKRMVSENWSIADAVFSGSKSGLSKWFFVLLGVLALNISAVSQDTLRMDLDEVLELAGKQSLEAFKAENVYMASYWEYKAFKSSLLPQASLRVRPFTFNRAMTQRYDINQNIEVFREQQTLNSYANLSVNQNIGITGGKVYVDSDFNRLLNFNADGLETYSLTPVRIGVVQPMFAFNETKWLHKLEPLKFEHARKAFIREQQIINRTVVGLYFDLLLAIKRSEMAKSNLKSAQELHDIGRKRFALTTIDKESLLNLELSMQNATTDLVMANKEIARARFNLSSFLRLDQAVVLFPEIPEETLGLQIDAMEAVGYALESNPTLLELRRTRLEAERDLERTVKEGNLNIDLTASFGLNQQADDPSQLYTDMLDQEMVAIDVSMPLLDWGQRKGRKEMALRRKEVAEIEITQAKSDFEQEVTLQAIDFNLQEQLVRTSKKSEIIALESYQLTESRFRTGNADVLTLTSAVNARQNAQENYINNLKLYWQHYYRLQQLTLYDFRNQRPLSASFEEFHP</sequence>
<evidence type="ECO:0000313" key="9">
    <source>
        <dbReference type="Proteomes" id="UP000256779"/>
    </source>
</evidence>
<comment type="similarity">
    <text evidence="2">Belongs to the outer membrane factor (OMF) (TC 1.B.17) family.</text>
</comment>
<keyword evidence="3" id="KW-0813">Transport</keyword>
<evidence type="ECO:0000313" key="8">
    <source>
        <dbReference type="EMBL" id="RED94937.1"/>
    </source>
</evidence>
<name>A0A3D9KZ34_MARFU</name>
<keyword evidence="9" id="KW-1185">Reference proteome</keyword>
<dbReference type="SUPFAM" id="SSF56954">
    <property type="entry name" value="Outer membrane efflux proteins (OEP)"/>
    <property type="match status" value="1"/>
</dbReference>
<dbReference type="PANTHER" id="PTHR30026">
    <property type="entry name" value="OUTER MEMBRANE PROTEIN TOLC"/>
    <property type="match status" value="1"/>
</dbReference>
<gene>
    <name evidence="8" type="ORF">C7460_11949</name>
</gene>
<comment type="caution">
    <text evidence="8">The sequence shown here is derived from an EMBL/GenBank/DDBJ whole genome shotgun (WGS) entry which is preliminary data.</text>
</comment>
<proteinExistence type="inferred from homology"/>
<evidence type="ECO:0000256" key="6">
    <source>
        <dbReference type="ARBA" id="ARBA00023136"/>
    </source>
</evidence>
<dbReference type="AlphaFoldDB" id="A0A3D9KZ34"/>